<dbReference type="EMBL" id="JACEON010000003">
    <property type="protein sequence ID" value="MBA4610911.1"/>
    <property type="molecule type" value="Genomic_DNA"/>
</dbReference>
<protein>
    <submittedName>
        <fullName evidence="3">DUF1214 domain-containing protein</fullName>
    </submittedName>
</protein>
<dbReference type="AlphaFoldDB" id="A0A838XPC5"/>
<feature type="domain" description="DUF1214" evidence="2">
    <location>
        <begin position="70"/>
        <end position="168"/>
    </location>
</feature>
<feature type="chain" id="PRO_5032296353" evidence="1">
    <location>
        <begin position="21"/>
        <end position="190"/>
    </location>
</feature>
<dbReference type="Pfam" id="PF06742">
    <property type="entry name" value="DUF1214"/>
    <property type="match status" value="1"/>
</dbReference>
<dbReference type="PIRSF" id="PIRSF009471">
    <property type="entry name" value="UCP009471"/>
    <property type="match status" value="1"/>
</dbReference>
<reference evidence="3 4" key="2">
    <citation type="submission" date="2020-08" db="EMBL/GenBank/DDBJ databases">
        <title>Stappia taiwanensis sp. nov., isolated from a coastal thermal spring.</title>
        <authorList>
            <person name="Kampfer P."/>
        </authorList>
    </citation>
    <scope>NUCLEOTIDE SEQUENCE [LARGE SCALE GENOMIC DNA]</scope>
    <source>
        <strain evidence="3 4">DSM 23284</strain>
    </source>
</reference>
<evidence type="ECO:0000256" key="1">
    <source>
        <dbReference type="SAM" id="SignalP"/>
    </source>
</evidence>
<dbReference type="Proteomes" id="UP000559404">
    <property type="component" value="Unassembled WGS sequence"/>
</dbReference>
<accession>A0A838XPC5</accession>
<dbReference type="InterPro" id="IPR010621">
    <property type="entry name" value="DUF1214"/>
</dbReference>
<sequence>MAARLAVLCAIALVSGLGSAFLAIDKGGRFDALTLGVWEARPTEGTREADPYSAAMHARTGRVPLANGEGLIFLARTDSTGADLSPRCEYVIEGQAAPARLWTLTALDDDLKLVETVTPRPGLNSRQMLRRPDGSFRITAAAEARAGNWLATTRDAGGLVFALRLYDTPLTTGTGVANVPMPEIRREGCR</sequence>
<dbReference type="PANTHER" id="PTHR36509">
    <property type="entry name" value="BLL3101 PROTEIN"/>
    <property type="match status" value="1"/>
</dbReference>
<name>A0A838XPC5_9HYPH</name>
<comment type="caution">
    <text evidence="3">The sequence shown here is derived from an EMBL/GenBank/DDBJ whole genome shotgun (WGS) entry which is preliminary data.</text>
</comment>
<evidence type="ECO:0000259" key="2">
    <source>
        <dbReference type="Pfam" id="PF06742"/>
    </source>
</evidence>
<gene>
    <name evidence="3" type="ORF">H1W37_04560</name>
</gene>
<dbReference type="PANTHER" id="PTHR36509:SF2">
    <property type="entry name" value="BLL3101 PROTEIN"/>
    <property type="match status" value="1"/>
</dbReference>
<organism evidence="3 4">
    <name type="scientific">Stappia taiwanensis</name>
    <dbReference type="NCBI Taxonomy" id="992267"/>
    <lineage>
        <taxon>Bacteria</taxon>
        <taxon>Pseudomonadati</taxon>
        <taxon>Pseudomonadota</taxon>
        <taxon>Alphaproteobacteria</taxon>
        <taxon>Hyphomicrobiales</taxon>
        <taxon>Stappiaceae</taxon>
        <taxon>Stappia</taxon>
    </lineage>
</organism>
<reference evidence="3 4" key="1">
    <citation type="submission" date="2020-07" db="EMBL/GenBank/DDBJ databases">
        <authorList>
            <person name="Li M."/>
        </authorList>
    </citation>
    <scope>NUCLEOTIDE SEQUENCE [LARGE SCALE GENOMIC DNA]</scope>
    <source>
        <strain evidence="3 4">DSM 23284</strain>
    </source>
</reference>
<feature type="signal peptide" evidence="1">
    <location>
        <begin position="1"/>
        <end position="20"/>
    </location>
</feature>
<dbReference type="InterPro" id="IPR012038">
    <property type="entry name" value="UCP009471"/>
</dbReference>
<evidence type="ECO:0000313" key="3">
    <source>
        <dbReference type="EMBL" id="MBA4610911.1"/>
    </source>
</evidence>
<dbReference type="Gene3D" id="2.60.120.600">
    <property type="entry name" value="Domain of unknown function DUF1214, C-terminal domain"/>
    <property type="match status" value="1"/>
</dbReference>
<evidence type="ECO:0000313" key="4">
    <source>
        <dbReference type="Proteomes" id="UP000559404"/>
    </source>
</evidence>
<keyword evidence="1" id="KW-0732">Signal</keyword>
<proteinExistence type="predicted"/>
<dbReference type="InterPro" id="IPR037049">
    <property type="entry name" value="DUF1214_C_sf"/>
</dbReference>
<dbReference type="SUPFAM" id="SSF160935">
    <property type="entry name" value="VPA0735-like"/>
    <property type="match status" value="1"/>
</dbReference>
<keyword evidence="4" id="KW-1185">Reference proteome</keyword>